<reference evidence="1" key="1">
    <citation type="submission" date="2022-01" db="EMBL/GenBank/DDBJ databases">
        <title>Genome Sequence Resource for Two Populations of Ditylenchus destructor, the Migratory Endoparasitic Phytonematode.</title>
        <authorList>
            <person name="Zhang H."/>
            <person name="Lin R."/>
            <person name="Xie B."/>
        </authorList>
    </citation>
    <scope>NUCLEOTIDE SEQUENCE</scope>
    <source>
        <strain evidence="1">BazhouSP</strain>
    </source>
</reference>
<dbReference type="EMBL" id="JAKKPZ010000018">
    <property type="protein sequence ID" value="KAI1712557.1"/>
    <property type="molecule type" value="Genomic_DNA"/>
</dbReference>
<sequence length="144" mass="17561">MGRQQGLSRTKSALNLGAPMSDVLLRTKSSPDIRSQLLWSERHMPEWPYYVTEYKARQGRKYVWSNVYSPNYVKYHRHKTYLNAYNWYDRYSAYPVSYNRDWLNRRYVYRNYKPIRHWYAFPFLGYSSSMYTPKTNYLLTGLAY</sequence>
<name>A0AAD4N0V0_9BILA</name>
<dbReference type="Proteomes" id="UP001201812">
    <property type="component" value="Unassembled WGS sequence"/>
</dbReference>
<evidence type="ECO:0000313" key="2">
    <source>
        <dbReference type="Proteomes" id="UP001201812"/>
    </source>
</evidence>
<keyword evidence="2" id="KW-1185">Reference proteome</keyword>
<gene>
    <name evidence="1" type="ORF">DdX_09649</name>
</gene>
<comment type="caution">
    <text evidence="1">The sequence shown here is derived from an EMBL/GenBank/DDBJ whole genome shotgun (WGS) entry which is preliminary data.</text>
</comment>
<evidence type="ECO:0000313" key="1">
    <source>
        <dbReference type="EMBL" id="KAI1712557.1"/>
    </source>
</evidence>
<accession>A0AAD4N0V0</accession>
<dbReference type="AlphaFoldDB" id="A0AAD4N0V0"/>
<proteinExistence type="predicted"/>
<protein>
    <submittedName>
        <fullName evidence="1">Uncharacterized protein</fullName>
    </submittedName>
</protein>
<organism evidence="1 2">
    <name type="scientific">Ditylenchus destructor</name>
    <dbReference type="NCBI Taxonomy" id="166010"/>
    <lineage>
        <taxon>Eukaryota</taxon>
        <taxon>Metazoa</taxon>
        <taxon>Ecdysozoa</taxon>
        <taxon>Nematoda</taxon>
        <taxon>Chromadorea</taxon>
        <taxon>Rhabditida</taxon>
        <taxon>Tylenchina</taxon>
        <taxon>Tylenchomorpha</taxon>
        <taxon>Sphaerularioidea</taxon>
        <taxon>Anguinidae</taxon>
        <taxon>Anguininae</taxon>
        <taxon>Ditylenchus</taxon>
    </lineage>
</organism>